<dbReference type="Gene3D" id="1.10.760.10">
    <property type="entry name" value="Cytochrome c-like domain"/>
    <property type="match status" value="1"/>
</dbReference>
<evidence type="ECO:0000313" key="7">
    <source>
        <dbReference type="EMBL" id="KPL55228.1"/>
    </source>
</evidence>
<organism evidence="7 8">
    <name type="scientific">Prosthecodimorpha hirschii</name>
    <dbReference type="NCBI Taxonomy" id="665126"/>
    <lineage>
        <taxon>Bacteria</taxon>
        <taxon>Pseudomonadati</taxon>
        <taxon>Pseudomonadota</taxon>
        <taxon>Alphaproteobacteria</taxon>
        <taxon>Hyphomicrobiales</taxon>
        <taxon>Ancalomicrobiaceae</taxon>
        <taxon>Prosthecodimorpha</taxon>
    </lineage>
</organism>
<dbReference type="GO" id="GO:0020037">
    <property type="term" value="F:heme binding"/>
    <property type="evidence" value="ECO:0007669"/>
    <property type="project" value="InterPro"/>
</dbReference>
<dbReference type="Proteomes" id="UP000048984">
    <property type="component" value="Unassembled WGS sequence"/>
</dbReference>
<evidence type="ECO:0000256" key="5">
    <source>
        <dbReference type="SAM" id="SignalP"/>
    </source>
</evidence>
<accession>A0A0P6WFM4</accession>
<dbReference type="GO" id="GO:0046872">
    <property type="term" value="F:metal ion binding"/>
    <property type="evidence" value="ECO:0007669"/>
    <property type="project" value="UniProtKB-KW"/>
</dbReference>
<dbReference type="AlphaFoldDB" id="A0A0P6WFM4"/>
<sequence>MSFLRTILAAGLTISASAAAAQTAGPNDGRLLASNCMQCHATNGQPRPGFSSLAGKSASEITGEMLEMARMTPGKEPEKDLMAVHARAYTRAEIDLIAKYLASK</sequence>
<feature type="chain" id="PRO_5006132343" description="Cytochrome c domain-containing protein" evidence="5">
    <location>
        <begin position="21"/>
        <end position="104"/>
    </location>
</feature>
<evidence type="ECO:0000256" key="1">
    <source>
        <dbReference type="ARBA" id="ARBA00022617"/>
    </source>
</evidence>
<dbReference type="STRING" id="665126.ABB55_25810"/>
<reference evidence="7 8" key="2">
    <citation type="submission" date="2015-10" db="EMBL/GenBank/DDBJ databases">
        <title>Draft Genome Sequence of Prosthecomicrobium hirschii ATCC 27832.</title>
        <authorList>
            <person name="Daniel J."/>
            <person name="Givan S.A."/>
            <person name="Brun Y.V."/>
            <person name="Brown P.J."/>
        </authorList>
    </citation>
    <scope>NUCLEOTIDE SEQUENCE [LARGE SCALE GENOMIC DNA]</scope>
    <source>
        <strain evidence="7 8">16</strain>
    </source>
</reference>
<keyword evidence="1 4" id="KW-0349">Heme</keyword>
<evidence type="ECO:0000313" key="8">
    <source>
        <dbReference type="Proteomes" id="UP000048984"/>
    </source>
</evidence>
<reference evidence="7 8" key="1">
    <citation type="submission" date="2015-09" db="EMBL/GenBank/DDBJ databases">
        <authorList>
            <person name="Jackson K.R."/>
            <person name="Lunt B.L."/>
            <person name="Fisher J.N.B."/>
            <person name="Gardner A.V."/>
            <person name="Bailey M.E."/>
            <person name="Deus L.M."/>
            <person name="Earl A.S."/>
            <person name="Gibby P.D."/>
            <person name="Hartmann K.A."/>
            <person name="Liu J.E."/>
            <person name="Manci A.M."/>
            <person name="Nielsen D.A."/>
            <person name="Solomon M.B."/>
            <person name="Breakwell D.P."/>
            <person name="Burnett S.H."/>
            <person name="Grose J.H."/>
        </authorList>
    </citation>
    <scope>NUCLEOTIDE SEQUENCE [LARGE SCALE GENOMIC DNA]</scope>
    <source>
        <strain evidence="7 8">16</strain>
    </source>
</reference>
<evidence type="ECO:0000256" key="3">
    <source>
        <dbReference type="ARBA" id="ARBA00023004"/>
    </source>
</evidence>
<keyword evidence="5" id="KW-0732">Signal</keyword>
<dbReference type="EMBL" id="LJYW01000001">
    <property type="protein sequence ID" value="KPL55228.1"/>
    <property type="molecule type" value="Genomic_DNA"/>
</dbReference>
<evidence type="ECO:0000256" key="2">
    <source>
        <dbReference type="ARBA" id="ARBA00022723"/>
    </source>
</evidence>
<keyword evidence="3 4" id="KW-0408">Iron</keyword>
<keyword evidence="8" id="KW-1185">Reference proteome</keyword>
<dbReference type="PROSITE" id="PS51007">
    <property type="entry name" value="CYTC"/>
    <property type="match status" value="1"/>
</dbReference>
<comment type="caution">
    <text evidence="7">The sequence shown here is derived from an EMBL/GenBank/DDBJ whole genome shotgun (WGS) entry which is preliminary data.</text>
</comment>
<feature type="domain" description="Cytochrome c" evidence="6">
    <location>
        <begin position="6"/>
        <end position="104"/>
    </location>
</feature>
<evidence type="ECO:0000259" key="6">
    <source>
        <dbReference type="PROSITE" id="PS51007"/>
    </source>
</evidence>
<gene>
    <name evidence="7" type="ORF">ABB55_25810</name>
</gene>
<dbReference type="GO" id="GO:0009055">
    <property type="term" value="F:electron transfer activity"/>
    <property type="evidence" value="ECO:0007669"/>
    <property type="project" value="InterPro"/>
</dbReference>
<dbReference type="SUPFAM" id="SSF46626">
    <property type="entry name" value="Cytochrome c"/>
    <property type="match status" value="1"/>
</dbReference>
<proteinExistence type="predicted"/>
<keyword evidence="2 4" id="KW-0479">Metal-binding</keyword>
<dbReference type="InterPro" id="IPR036909">
    <property type="entry name" value="Cyt_c-like_dom_sf"/>
</dbReference>
<protein>
    <recommendedName>
        <fullName evidence="6">Cytochrome c domain-containing protein</fullName>
    </recommendedName>
</protein>
<evidence type="ECO:0000256" key="4">
    <source>
        <dbReference type="PROSITE-ProRule" id="PRU00433"/>
    </source>
</evidence>
<dbReference type="Pfam" id="PF00034">
    <property type="entry name" value="Cytochrom_C"/>
    <property type="match status" value="1"/>
</dbReference>
<feature type="signal peptide" evidence="5">
    <location>
        <begin position="1"/>
        <end position="20"/>
    </location>
</feature>
<name>A0A0P6WFM4_9HYPH</name>
<dbReference type="InterPro" id="IPR009056">
    <property type="entry name" value="Cyt_c-like_dom"/>
</dbReference>